<gene>
    <name evidence="2" type="ORF">SDC9_141357</name>
</gene>
<dbReference type="EMBL" id="VSSQ01040889">
    <property type="protein sequence ID" value="MPM94212.1"/>
    <property type="molecule type" value="Genomic_DNA"/>
</dbReference>
<feature type="region of interest" description="Disordered" evidence="1">
    <location>
        <begin position="51"/>
        <end position="72"/>
    </location>
</feature>
<comment type="caution">
    <text evidence="2">The sequence shown here is derived from an EMBL/GenBank/DDBJ whole genome shotgun (WGS) entry which is preliminary data.</text>
</comment>
<dbReference type="AlphaFoldDB" id="A0A645E0U7"/>
<name>A0A645E0U7_9ZZZZ</name>
<evidence type="ECO:0000256" key="1">
    <source>
        <dbReference type="SAM" id="MobiDB-lite"/>
    </source>
</evidence>
<organism evidence="2">
    <name type="scientific">bioreactor metagenome</name>
    <dbReference type="NCBI Taxonomy" id="1076179"/>
    <lineage>
        <taxon>unclassified sequences</taxon>
        <taxon>metagenomes</taxon>
        <taxon>ecological metagenomes</taxon>
    </lineage>
</organism>
<accession>A0A645E0U7</accession>
<proteinExistence type="predicted"/>
<evidence type="ECO:0000313" key="2">
    <source>
        <dbReference type="EMBL" id="MPM94212.1"/>
    </source>
</evidence>
<reference evidence="2" key="1">
    <citation type="submission" date="2019-08" db="EMBL/GenBank/DDBJ databases">
        <authorList>
            <person name="Kucharzyk K."/>
            <person name="Murdoch R.W."/>
            <person name="Higgins S."/>
            <person name="Loffler F."/>
        </authorList>
    </citation>
    <scope>NUCLEOTIDE SEQUENCE</scope>
</reference>
<protein>
    <submittedName>
        <fullName evidence="2">Uncharacterized protein</fullName>
    </submittedName>
</protein>
<sequence length="97" mass="10507">MVFNIMVHLSDGPVRLLLMKVVFVLHVKDLLEPVNILFALDGSEVIFAEKHDGQNRDAQGDHGEGDVDAHDGGVRSAVASQNFPRQAVGHACDYAQG</sequence>